<evidence type="ECO:0000313" key="3">
    <source>
        <dbReference type="EMBL" id="MCW6038773.1"/>
    </source>
</evidence>
<dbReference type="Gene3D" id="3.40.30.10">
    <property type="entry name" value="Glutaredoxin"/>
    <property type="match status" value="1"/>
</dbReference>
<gene>
    <name evidence="3" type="ORF">K4A83_21235</name>
</gene>
<dbReference type="InterPro" id="IPR006660">
    <property type="entry name" value="Arsenate_reductase-like"/>
</dbReference>
<dbReference type="SUPFAM" id="SSF52833">
    <property type="entry name" value="Thioredoxin-like"/>
    <property type="match status" value="1"/>
</dbReference>
<organism evidence="3 4">
    <name type="scientific">Spirulina subsalsa FACHB-351</name>
    <dbReference type="NCBI Taxonomy" id="234711"/>
    <lineage>
        <taxon>Bacteria</taxon>
        <taxon>Bacillati</taxon>
        <taxon>Cyanobacteriota</taxon>
        <taxon>Cyanophyceae</taxon>
        <taxon>Spirulinales</taxon>
        <taxon>Spirulinaceae</taxon>
        <taxon>Spirulina</taxon>
    </lineage>
</organism>
<keyword evidence="4" id="KW-1185">Reference proteome</keyword>
<reference evidence="3 4" key="1">
    <citation type="submission" date="2021-08" db="EMBL/GenBank/DDBJ databases">
        <title>Draft genome sequence of Spirulina subsalsa with high tolerance to salinity and hype-accumulation of phycocyanin.</title>
        <authorList>
            <person name="Pei H."/>
            <person name="Jiang L."/>
        </authorList>
    </citation>
    <scope>NUCLEOTIDE SEQUENCE [LARGE SCALE GENOMIC DNA]</scope>
    <source>
        <strain evidence="3 4">FACHB-351</strain>
    </source>
</reference>
<proteinExistence type="inferred from homology"/>
<feature type="domain" description="Glutaredoxin" evidence="2">
    <location>
        <begin position="3"/>
        <end position="35"/>
    </location>
</feature>
<protein>
    <recommendedName>
        <fullName evidence="2">Glutaredoxin domain-containing protein</fullName>
    </recommendedName>
</protein>
<comment type="caution">
    <text evidence="3">The sequence shown here is derived from an EMBL/GenBank/DDBJ whole genome shotgun (WGS) entry which is preliminary data.</text>
</comment>
<evidence type="ECO:0000259" key="2">
    <source>
        <dbReference type="Pfam" id="PF00462"/>
    </source>
</evidence>
<dbReference type="PROSITE" id="PS51353">
    <property type="entry name" value="ARSC"/>
    <property type="match status" value="1"/>
</dbReference>
<dbReference type="Proteomes" id="UP001526426">
    <property type="component" value="Unassembled WGS sequence"/>
</dbReference>
<sequence>MLTLYGIPHCGTCKKAIAWLNDHNIPHNFINVKTDLLNLLT</sequence>
<dbReference type="InterPro" id="IPR002109">
    <property type="entry name" value="Glutaredoxin"/>
</dbReference>
<dbReference type="RefSeq" id="WP_265266698.1">
    <property type="nucleotide sequence ID" value="NZ_JAIHOM010000176.1"/>
</dbReference>
<comment type="similarity">
    <text evidence="1">Belongs to the ArsC family.</text>
</comment>
<dbReference type="Pfam" id="PF00462">
    <property type="entry name" value="Glutaredoxin"/>
    <property type="match status" value="1"/>
</dbReference>
<name>A0ABT3LB88_9CYAN</name>
<dbReference type="InterPro" id="IPR036249">
    <property type="entry name" value="Thioredoxin-like_sf"/>
</dbReference>
<dbReference type="EMBL" id="JAIHOM010000176">
    <property type="protein sequence ID" value="MCW6038773.1"/>
    <property type="molecule type" value="Genomic_DNA"/>
</dbReference>
<evidence type="ECO:0000313" key="4">
    <source>
        <dbReference type="Proteomes" id="UP001526426"/>
    </source>
</evidence>
<accession>A0ABT3LB88</accession>
<evidence type="ECO:0000256" key="1">
    <source>
        <dbReference type="PROSITE-ProRule" id="PRU01282"/>
    </source>
</evidence>